<dbReference type="Gene3D" id="3.40.50.300">
    <property type="entry name" value="P-loop containing nucleotide triphosphate hydrolases"/>
    <property type="match status" value="1"/>
</dbReference>
<dbReference type="Proteomes" id="UP000002308">
    <property type="component" value="Chromosome"/>
</dbReference>
<dbReference type="InterPro" id="IPR050678">
    <property type="entry name" value="DNA_Partitioning_ATPase"/>
</dbReference>
<dbReference type="Pfam" id="PF13614">
    <property type="entry name" value="AAA_31"/>
    <property type="match status" value="1"/>
</dbReference>
<accession>C3N6Q6</accession>
<dbReference type="HOGENOM" id="CLU_881720_0_0_2"/>
<evidence type="ECO:0000313" key="3">
    <source>
        <dbReference type="Proteomes" id="UP000002308"/>
    </source>
</evidence>
<dbReference type="PANTHER" id="PTHR13696">
    <property type="entry name" value="P-LOOP CONTAINING NUCLEOSIDE TRIPHOSPHATE HYDROLASE"/>
    <property type="match status" value="1"/>
</dbReference>
<evidence type="ECO:0000259" key="1">
    <source>
        <dbReference type="Pfam" id="PF13614"/>
    </source>
</evidence>
<dbReference type="EMBL" id="CP001403">
    <property type="protein sequence ID" value="ACP45900.1"/>
    <property type="molecule type" value="Genomic_DNA"/>
</dbReference>
<dbReference type="InterPro" id="IPR025669">
    <property type="entry name" value="AAA_dom"/>
</dbReference>
<sequence>MNGKVIAIHNFKGGVGKTTLTAVLGMGLAVNYRVLLIDFDPQMSLTQIFVKEERRKEILQQSIRPESDRSAYALIREISDVIVENFIHVSKTSKGEVKVSLDIIPGSYVSTFHAMFKGYFPMFDEFAVKKELENFREKYDFILIDTSPSDVVTIKPVLRASDYLIIPEDGTIEAFNAMLIFLKEALPKYIWSSFDNPRVLGSVLTKVRRNSTKLLLEHNKLLLNEISENTEVMSHIYDPPYFGANDDHPEDFILSSNKEYLSDLIWRNESIPPIGEVFDKLFLVSEKLQPDLYSYFYKVFYRLPSEVVRRVREW</sequence>
<dbReference type="CDD" id="cd02042">
    <property type="entry name" value="ParAB_family"/>
    <property type="match status" value="1"/>
</dbReference>
<proteinExistence type="predicted"/>
<evidence type="ECO:0000313" key="2">
    <source>
        <dbReference type="EMBL" id="ACP45900.1"/>
    </source>
</evidence>
<dbReference type="InterPro" id="IPR027417">
    <property type="entry name" value="P-loop_NTPase"/>
</dbReference>
<protein>
    <submittedName>
        <fullName evidence="2">Cobyrinic acid ac-diamide synthase</fullName>
    </submittedName>
</protein>
<dbReference type="GeneID" id="7806153"/>
<dbReference type="AlphaFoldDB" id="C3N6Q6"/>
<gene>
    <name evidence="2" type="ordered locus">YG5714_1640</name>
</gene>
<dbReference type="KEGG" id="siy:YG5714_1640"/>
<dbReference type="SUPFAM" id="SSF52540">
    <property type="entry name" value="P-loop containing nucleoside triphosphate hydrolases"/>
    <property type="match status" value="1"/>
</dbReference>
<dbReference type="PANTHER" id="PTHR13696:SF99">
    <property type="entry name" value="COBYRINIC ACID AC-DIAMIDE SYNTHASE"/>
    <property type="match status" value="1"/>
</dbReference>
<reference evidence="2 3" key="1">
    <citation type="journal article" date="2009" name="Proc. Natl. Acad. Sci. U.S.A.">
        <title>Biogeography of the Sulfolobus islandicus pan-genome.</title>
        <authorList>
            <person name="Reno M.L."/>
            <person name="Held N.L."/>
            <person name="Fields C.J."/>
            <person name="Burke P.V."/>
            <person name="Whitaker R.J."/>
        </authorList>
    </citation>
    <scope>NUCLEOTIDE SEQUENCE [LARGE SCALE GENOMIC DNA]</scope>
    <source>
        <strain evidence="3">Y.G.57.14 / Yellowstone #1</strain>
    </source>
</reference>
<feature type="domain" description="AAA" evidence="1">
    <location>
        <begin position="4"/>
        <end position="170"/>
    </location>
</feature>
<name>C3N6Q6_SACI7</name>
<dbReference type="RefSeq" id="WP_012716274.1">
    <property type="nucleotide sequence ID" value="NC_012622.1"/>
</dbReference>
<organism evidence="2 3">
    <name type="scientific">Saccharolobus islandicus (strain Y.G.57.14 / Yellowstone #1)</name>
    <name type="common">Sulfolobus islandicus</name>
    <dbReference type="NCBI Taxonomy" id="439386"/>
    <lineage>
        <taxon>Archaea</taxon>
        <taxon>Thermoproteota</taxon>
        <taxon>Thermoprotei</taxon>
        <taxon>Sulfolobales</taxon>
        <taxon>Sulfolobaceae</taxon>
        <taxon>Saccharolobus</taxon>
    </lineage>
</organism>